<feature type="region of interest" description="Disordered" evidence="1">
    <location>
        <begin position="26"/>
        <end position="52"/>
    </location>
</feature>
<protein>
    <submittedName>
        <fullName evidence="2">Uncharacterized protein</fullName>
    </submittedName>
</protein>
<evidence type="ECO:0000256" key="1">
    <source>
        <dbReference type="SAM" id="MobiDB-lite"/>
    </source>
</evidence>
<dbReference type="OrthoDB" id="10456430at2759"/>
<dbReference type="EMBL" id="KZ679261">
    <property type="protein sequence ID" value="PTB41254.1"/>
    <property type="molecule type" value="Genomic_DNA"/>
</dbReference>
<gene>
    <name evidence="2" type="ORF">M441DRAFT_68301</name>
</gene>
<name>A0A2T3Z8W7_TRIA4</name>
<accession>A0A2T3Z8W7</accession>
<keyword evidence="3" id="KW-1185">Reference proteome</keyword>
<evidence type="ECO:0000313" key="2">
    <source>
        <dbReference type="EMBL" id="PTB41254.1"/>
    </source>
</evidence>
<dbReference type="Proteomes" id="UP000240493">
    <property type="component" value="Unassembled WGS sequence"/>
</dbReference>
<proteinExistence type="predicted"/>
<dbReference type="AlphaFoldDB" id="A0A2T3Z8W7"/>
<sequence>MGPGLLASKFERGAGQVASARAVKGIGTGGREGLVQRESSCPQHETAPASIR</sequence>
<reference evidence="2 3" key="1">
    <citation type="submission" date="2016-07" db="EMBL/GenBank/DDBJ databases">
        <title>Multiple horizontal gene transfer events from other fungi enriched the ability of initially mycotrophic Trichoderma (Ascomycota) to feed on dead plant biomass.</title>
        <authorList>
            <consortium name="DOE Joint Genome Institute"/>
            <person name="Aerts A."/>
            <person name="Atanasova L."/>
            <person name="Chenthamara K."/>
            <person name="Zhang J."/>
            <person name="Grujic M."/>
            <person name="Henrissat B."/>
            <person name="Kuo A."/>
            <person name="Salamov A."/>
            <person name="Lipzen A."/>
            <person name="Labutti K."/>
            <person name="Barry K."/>
            <person name="Miao Y."/>
            <person name="Rahimi M.J."/>
            <person name="Shen Q."/>
            <person name="Grigoriev I.V."/>
            <person name="Kubicek C.P."/>
            <person name="Druzhinina I.S."/>
        </authorList>
    </citation>
    <scope>NUCLEOTIDE SEQUENCE [LARGE SCALE GENOMIC DNA]</scope>
    <source>
        <strain evidence="2 3">CBS 433.97</strain>
    </source>
</reference>
<organism evidence="2 3">
    <name type="scientific">Trichoderma asperellum (strain ATCC 204424 / CBS 433.97 / NBRC 101777)</name>
    <dbReference type="NCBI Taxonomy" id="1042311"/>
    <lineage>
        <taxon>Eukaryota</taxon>
        <taxon>Fungi</taxon>
        <taxon>Dikarya</taxon>
        <taxon>Ascomycota</taxon>
        <taxon>Pezizomycotina</taxon>
        <taxon>Sordariomycetes</taxon>
        <taxon>Hypocreomycetidae</taxon>
        <taxon>Hypocreales</taxon>
        <taxon>Hypocreaceae</taxon>
        <taxon>Trichoderma</taxon>
    </lineage>
</organism>
<evidence type="ECO:0000313" key="3">
    <source>
        <dbReference type="Proteomes" id="UP000240493"/>
    </source>
</evidence>